<keyword evidence="5" id="KW-0560">Oxidoreductase</keyword>
<dbReference type="GO" id="GO:0046872">
    <property type="term" value="F:metal ion binding"/>
    <property type="evidence" value="ECO:0007669"/>
    <property type="project" value="UniProtKB-KW"/>
</dbReference>
<dbReference type="GO" id="GO:0005737">
    <property type="term" value="C:cytoplasm"/>
    <property type="evidence" value="ECO:0007669"/>
    <property type="project" value="TreeGrafter"/>
</dbReference>
<dbReference type="InterPro" id="IPR013149">
    <property type="entry name" value="ADH-like_C"/>
</dbReference>
<evidence type="ECO:0000256" key="5">
    <source>
        <dbReference type="ARBA" id="ARBA00023002"/>
    </source>
</evidence>
<protein>
    <recommendedName>
        <fullName evidence="7">Enoyl reductase (ER) domain-containing protein</fullName>
    </recommendedName>
</protein>
<keyword evidence="6" id="KW-0520">NAD</keyword>
<dbReference type="Pfam" id="PF08240">
    <property type="entry name" value="ADH_N"/>
    <property type="match status" value="1"/>
</dbReference>
<dbReference type="Gene3D" id="3.90.180.10">
    <property type="entry name" value="Medium-chain alcohol dehydrogenases, catalytic domain"/>
    <property type="match status" value="1"/>
</dbReference>
<feature type="domain" description="Enoyl reductase (ER)" evidence="7">
    <location>
        <begin position="15"/>
        <end position="356"/>
    </location>
</feature>
<evidence type="ECO:0000313" key="8">
    <source>
        <dbReference type="EMBL" id="KAK5084376.1"/>
    </source>
</evidence>
<accession>A0AAN7SYT7</accession>
<comment type="similarity">
    <text evidence="2">Belongs to the zinc-containing alcohol dehydrogenase family.</text>
</comment>
<dbReference type="PANTHER" id="PTHR42940">
    <property type="entry name" value="ALCOHOL DEHYDROGENASE 1-RELATED"/>
    <property type="match status" value="1"/>
</dbReference>
<dbReference type="SUPFAM" id="SSF50129">
    <property type="entry name" value="GroES-like"/>
    <property type="match status" value="1"/>
</dbReference>
<reference evidence="8 9" key="1">
    <citation type="submission" date="2023-08" db="EMBL/GenBank/DDBJ databases">
        <title>Black Yeasts Isolated from many extreme environments.</title>
        <authorList>
            <person name="Coleine C."/>
            <person name="Stajich J.E."/>
            <person name="Selbmann L."/>
        </authorList>
    </citation>
    <scope>NUCLEOTIDE SEQUENCE [LARGE SCALE GENOMIC DNA]</scope>
    <source>
        <strain evidence="8 9">CCFEE 5910</strain>
    </source>
</reference>
<dbReference type="GO" id="GO:0004022">
    <property type="term" value="F:alcohol dehydrogenase (NAD+) activity"/>
    <property type="evidence" value="ECO:0007669"/>
    <property type="project" value="TreeGrafter"/>
</dbReference>
<evidence type="ECO:0000259" key="7">
    <source>
        <dbReference type="SMART" id="SM00829"/>
    </source>
</evidence>
<proteinExistence type="inferred from homology"/>
<dbReference type="FunFam" id="3.40.50.720:FF:000039">
    <property type="entry name" value="Alcohol dehydrogenase AdhP"/>
    <property type="match status" value="1"/>
</dbReference>
<name>A0AAN7SYT7_9EURO</name>
<evidence type="ECO:0000256" key="6">
    <source>
        <dbReference type="ARBA" id="ARBA00023027"/>
    </source>
</evidence>
<keyword evidence="3" id="KW-0479">Metal-binding</keyword>
<sequence>MSTTKVTTSLPSSMTAVQVVEFHKPWKINTVPTPNELGDYDILVKTAVASLCHTDSMVLDGVFPNAKLPQTGSHEGTGTVVEVGKKVENFKKGDRVMSGIPREQCGSCRDCKGPNDWHQYCANAKGMIGVFGADGAFADYHVSDSRTSCLVPDSVSLTDAAPLACAGVTIYRAIIVSEAKKGDWLAMVGAGGGLGHLGIQMAKAQGIKVIAIDARDEALELCKKAGAEHVFDARKGKDEVVKQIQELTGGDGADATINLSEHETAAPLACAVTKMHGNMIQISQPAIVSIPFAELVFRDVRVKGSLVAGQDQSQAMLDLVGKAGIKVETNIFNGLNEVPKMIDLAHSGKMKGKAVCVVDKSQV</sequence>
<evidence type="ECO:0000256" key="3">
    <source>
        <dbReference type="ARBA" id="ARBA00022723"/>
    </source>
</evidence>
<dbReference type="SUPFAM" id="SSF51735">
    <property type="entry name" value="NAD(P)-binding Rossmann-fold domains"/>
    <property type="match status" value="1"/>
</dbReference>
<gene>
    <name evidence="8" type="ORF">LTR05_005452</name>
</gene>
<dbReference type="InterPro" id="IPR036291">
    <property type="entry name" value="NAD(P)-bd_dom_sf"/>
</dbReference>
<evidence type="ECO:0000256" key="1">
    <source>
        <dbReference type="ARBA" id="ARBA00001947"/>
    </source>
</evidence>
<comment type="cofactor">
    <cofactor evidence="1">
        <name>Zn(2+)</name>
        <dbReference type="ChEBI" id="CHEBI:29105"/>
    </cofactor>
</comment>
<comment type="caution">
    <text evidence="8">The sequence shown here is derived from an EMBL/GenBank/DDBJ whole genome shotgun (WGS) entry which is preliminary data.</text>
</comment>
<dbReference type="InterPro" id="IPR020843">
    <property type="entry name" value="ER"/>
</dbReference>
<keyword evidence="4" id="KW-0862">Zinc</keyword>
<evidence type="ECO:0000256" key="4">
    <source>
        <dbReference type="ARBA" id="ARBA00022833"/>
    </source>
</evidence>
<dbReference type="Pfam" id="PF00107">
    <property type="entry name" value="ADH_zinc_N"/>
    <property type="match status" value="1"/>
</dbReference>
<evidence type="ECO:0000313" key="9">
    <source>
        <dbReference type="Proteomes" id="UP001309876"/>
    </source>
</evidence>
<dbReference type="PANTHER" id="PTHR42940:SF8">
    <property type="entry name" value="VACUOLAR PROTEIN SORTING-ASSOCIATED PROTEIN 11"/>
    <property type="match status" value="1"/>
</dbReference>
<dbReference type="AlphaFoldDB" id="A0AAN7SYT7"/>
<dbReference type="SMART" id="SM00829">
    <property type="entry name" value="PKS_ER"/>
    <property type="match status" value="1"/>
</dbReference>
<dbReference type="Gene3D" id="3.40.50.720">
    <property type="entry name" value="NAD(P)-binding Rossmann-like Domain"/>
    <property type="match status" value="1"/>
</dbReference>
<evidence type="ECO:0000256" key="2">
    <source>
        <dbReference type="ARBA" id="ARBA00008072"/>
    </source>
</evidence>
<dbReference type="InterPro" id="IPR011032">
    <property type="entry name" value="GroES-like_sf"/>
</dbReference>
<dbReference type="EMBL" id="JAVRRJ010000005">
    <property type="protein sequence ID" value="KAK5084376.1"/>
    <property type="molecule type" value="Genomic_DNA"/>
</dbReference>
<dbReference type="InterPro" id="IPR013154">
    <property type="entry name" value="ADH-like_N"/>
</dbReference>
<organism evidence="8 9">
    <name type="scientific">Lithohypha guttulata</name>
    <dbReference type="NCBI Taxonomy" id="1690604"/>
    <lineage>
        <taxon>Eukaryota</taxon>
        <taxon>Fungi</taxon>
        <taxon>Dikarya</taxon>
        <taxon>Ascomycota</taxon>
        <taxon>Pezizomycotina</taxon>
        <taxon>Eurotiomycetes</taxon>
        <taxon>Chaetothyriomycetidae</taxon>
        <taxon>Chaetothyriales</taxon>
        <taxon>Trichomeriaceae</taxon>
        <taxon>Lithohypha</taxon>
    </lineage>
</organism>
<dbReference type="Proteomes" id="UP001309876">
    <property type="component" value="Unassembled WGS sequence"/>
</dbReference>
<keyword evidence="9" id="KW-1185">Reference proteome</keyword>